<dbReference type="EMBL" id="CP040077">
    <property type="protein sequence ID" value="QCP51381.1"/>
    <property type="molecule type" value="Genomic_DNA"/>
</dbReference>
<dbReference type="InterPro" id="IPR010282">
    <property type="entry name" value="Uncharacterised_HutD/Ves"/>
</dbReference>
<dbReference type="AlphaFoldDB" id="A0A4P8ISX6"/>
<reference evidence="1 2" key="1">
    <citation type="submission" date="2019-05" db="EMBL/GenBank/DDBJ databases">
        <title>Burkholderia sp. DHOD12, isolated from subtropical forest soil.</title>
        <authorList>
            <person name="Gao Z.-H."/>
            <person name="Qiu L.-H."/>
        </authorList>
    </citation>
    <scope>NUCLEOTIDE SEQUENCE [LARGE SCALE GENOMIC DNA]</scope>
    <source>
        <strain evidence="1 2">DHOD12</strain>
    </source>
</reference>
<gene>
    <name evidence="1" type="ORF">FAZ95_20825</name>
</gene>
<name>A0A4P8ISX6_9BURK</name>
<protein>
    <submittedName>
        <fullName evidence="1">HutD family protein</fullName>
    </submittedName>
</protein>
<dbReference type="RefSeq" id="WP_137334166.1">
    <property type="nucleotide sequence ID" value="NZ_CP040077.1"/>
</dbReference>
<dbReference type="PANTHER" id="PTHR37943">
    <property type="entry name" value="PROTEIN VES"/>
    <property type="match status" value="1"/>
</dbReference>
<dbReference type="Proteomes" id="UP000298656">
    <property type="component" value="Chromosome 1"/>
</dbReference>
<keyword evidence="2" id="KW-1185">Reference proteome</keyword>
<dbReference type="OrthoDB" id="9800082at2"/>
<sequence length="216" mass="23004">MTNRTKHAAPLRSTAGAGKPLSVSKQSLHFFDCTQLAPEAWANGGGTTRTIAKRADDDGGVEWRVSLATLNGPAKFSQFPGLDRTLLLLDDGAVDLHSQDGAWFARPGQPVQFSGDLLIWASVPARPVDVLNVMTRRGAWQANVRVASDSLRITAASTQLVLCVAGQWSVASALLNGVSLEPMRGIWIDGGREDIDLRAVGPGARLVSVAIDPVER</sequence>
<dbReference type="InterPro" id="IPR014710">
    <property type="entry name" value="RmlC-like_jellyroll"/>
</dbReference>
<dbReference type="InterPro" id="IPR011051">
    <property type="entry name" value="RmlC_Cupin_sf"/>
</dbReference>
<proteinExistence type="predicted"/>
<evidence type="ECO:0000313" key="1">
    <source>
        <dbReference type="EMBL" id="QCP51381.1"/>
    </source>
</evidence>
<evidence type="ECO:0000313" key="2">
    <source>
        <dbReference type="Proteomes" id="UP000298656"/>
    </source>
</evidence>
<dbReference type="Gene3D" id="2.60.120.10">
    <property type="entry name" value="Jelly Rolls"/>
    <property type="match status" value="1"/>
</dbReference>
<dbReference type="PANTHER" id="PTHR37943:SF1">
    <property type="entry name" value="PROTEIN VES"/>
    <property type="match status" value="1"/>
</dbReference>
<accession>A0A4P8ISX6</accession>
<dbReference type="SUPFAM" id="SSF51182">
    <property type="entry name" value="RmlC-like cupins"/>
    <property type="match status" value="1"/>
</dbReference>
<dbReference type="Pfam" id="PF05962">
    <property type="entry name" value="HutD"/>
    <property type="match status" value="1"/>
</dbReference>
<organism evidence="1 2">
    <name type="scientific">Trinickia violacea</name>
    <dbReference type="NCBI Taxonomy" id="2571746"/>
    <lineage>
        <taxon>Bacteria</taxon>
        <taxon>Pseudomonadati</taxon>
        <taxon>Pseudomonadota</taxon>
        <taxon>Betaproteobacteria</taxon>
        <taxon>Burkholderiales</taxon>
        <taxon>Burkholderiaceae</taxon>
        <taxon>Trinickia</taxon>
    </lineage>
</organism>
<dbReference type="KEGG" id="tvl:FAZ95_20825"/>